<proteinExistence type="inferred from homology"/>
<evidence type="ECO:0000256" key="2">
    <source>
        <dbReference type="ARBA" id="ARBA00022723"/>
    </source>
</evidence>
<sequence length="62" mass="6783">MTCEGCSGAVERVLNKLKDKGVENVAIDLPGQMVKVKTTLSCEEILDVIKKTGKETEFIKTL</sequence>
<evidence type="ECO:0000313" key="14">
    <source>
        <dbReference type="Proteomes" id="UP000292052"/>
    </source>
</evidence>
<evidence type="ECO:0000256" key="9">
    <source>
        <dbReference type="ARBA" id="ARBA00040962"/>
    </source>
</evidence>
<evidence type="ECO:0000256" key="5">
    <source>
        <dbReference type="ARBA" id="ARBA00023065"/>
    </source>
</evidence>
<keyword evidence="5" id="KW-0406">Ion transport</keyword>
<gene>
    <name evidence="13" type="ORF">BDFB_005321</name>
</gene>
<dbReference type="InterPro" id="IPR006121">
    <property type="entry name" value="HMA_dom"/>
</dbReference>
<dbReference type="AlphaFoldDB" id="A0A482W133"/>
<keyword evidence="2" id="KW-0479">Metal-binding</keyword>
<evidence type="ECO:0000256" key="10">
    <source>
        <dbReference type="ARBA" id="ARBA00043201"/>
    </source>
</evidence>
<reference evidence="13 14" key="1">
    <citation type="submission" date="2017-03" db="EMBL/GenBank/DDBJ databases">
        <title>Genome of the blue death feigning beetle - Asbolus verrucosus.</title>
        <authorList>
            <person name="Rider S.D."/>
        </authorList>
    </citation>
    <scope>NUCLEOTIDE SEQUENCE [LARGE SCALE GENOMIC DNA]</scope>
    <source>
        <strain evidence="13">Butters</strain>
        <tissue evidence="13">Head and leg muscle</tissue>
    </source>
</reference>
<evidence type="ECO:0000256" key="11">
    <source>
        <dbReference type="ARBA" id="ARBA00046351"/>
    </source>
</evidence>
<dbReference type="GO" id="GO:0005829">
    <property type="term" value="C:cytosol"/>
    <property type="evidence" value="ECO:0007669"/>
    <property type="project" value="TreeGrafter"/>
</dbReference>
<comment type="subunit">
    <text evidence="11">Homodimer. Interacts with ATP7B. Interacts with ATP7A. Interacts (via dimer form) with SLC31A1 (via C-terminal domain); this interaction improves ATOX1 stability and controls intracellular Cu(I) levels.</text>
</comment>
<evidence type="ECO:0000256" key="4">
    <source>
        <dbReference type="ARBA" id="ARBA00023008"/>
    </source>
</evidence>
<dbReference type="PANTHER" id="PTHR46365">
    <property type="entry name" value="COPPER TRANSPORT PROTEIN ATOX1"/>
    <property type="match status" value="1"/>
</dbReference>
<keyword evidence="1" id="KW-0813">Transport</keyword>
<protein>
    <recommendedName>
        <fullName evidence="9">Copper transport protein ATOX1</fullName>
    </recommendedName>
    <alternativeName>
        <fullName evidence="10">Metal transport protein ATX1</fullName>
    </alternativeName>
</protein>
<dbReference type="FunFam" id="3.30.70.100:FF:000008">
    <property type="entry name" value="Copper transport protein ATOX1"/>
    <property type="match status" value="1"/>
</dbReference>
<dbReference type="GO" id="GO:0046872">
    <property type="term" value="F:metal ion binding"/>
    <property type="evidence" value="ECO:0007669"/>
    <property type="project" value="UniProtKB-KW"/>
</dbReference>
<keyword evidence="6" id="KW-0143">Chaperone</keyword>
<dbReference type="Proteomes" id="UP000292052">
    <property type="component" value="Unassembled WGS sequence"/>
</dbReference>
<dbReference type="OrthoDB" id="689350at2759"/>
<dbReference type="STRING" id="1661398.A0A482W133"/>
<dbReference type="Pfam" id="PF00403">
    <property type="entry name" value="HMA"/>
    <property type="match status" value="1"/>
</dbReference>
<dbReference type="PROSITE" id="PS50846">
    <property type="entry name" value="HMA_2"/>
    <property type="match status" value="1"/>
</dbReference>
<evidence type="ECO:0000256" key="1">
    <source>
        <dbReference type="ARBA" id="ARBA00022448"/>
    </source>
</evidence>
<evidence type="ECO:0000259" key="12">
    <source>
        <dbReference type="PROSITE" id="PS50846"/>
    </source>
</evidence>
<comment type="caution">
    <text evidence="13">The sequence shown here is derived from an EMBL/GenBank/DDBJ whole genome shotgun (WGS) entry which is preliminary data.</text>
</comment>
<dbReference type="InterPro" id="IPR036163">
    <property type="entry name" value="HMA_dom_sf"/>
</dbReference>
<evidence type="ECO:0000313" key="13">
    <source>
        <dbReference type="EMBL" id="RZC38746.1"/>
    </source>
</evidence>
<dbReference type="GO" id="GO:0016531">
    <property type="term" value="F:copper chaperone activity"/>
    <property type="evidence" value="ECO:0007669"/>
    <property type="project" value="TreeGrafter"/>
</dbReference>
<dbReference type="PANTHER" id="PTHR46365:SF1">
    <property type="entry name" value="COPPER TRANSPORT PROTEIN ATOX1"/>
    <property type="match status" value="1"/>
</dbReference>
<comment type="similarity">
    <text evidence="8">Belongs to the ATX1 family.</text>
</comment>
<dbReference type="EMBL" id="QDEB01040519">
    <property type="protein sequence ID" value="RZC38746.1"/>
    <property type="molecule type" value="Genomic_DNA"/>
</dbReference>
<evidence type="ECO:0000256" key="7">
    <source>
        <dbReference type="ARBA" id="ARBA00037651"/>
    </source>
</evidence>
<feature type="domain" description="HMA" evidence="12">
    <location>
        <begin position="1"/>
        <end position="57"/>
    </location>
</feature>
<comment type="function">
    <text evidence="7">Binds and deliver cytosolic copper to the copper ATPase proteins. May be important in cellular antioxidant defense.</text>
</comment>
<dbReference type="SUPFAM" id="SSF55008">
    <property type="entry name" value="HMA, heavy metal-associated domain"/>
    <property type="match status" value="1"/>
</dbReference>
<keyword evidence="4" id="KW-0186">Copper</keyword>
<name>A0A482W133_ASBVE</name>
<dbReference type="CDD" id="cd00371">
    <property type="entry name" value="HMA"/>
    <property type="match status" value="1"/>
</dbReference>
<accession>A0A482W133</accession>
<evidence type="ECO:0000256" key="8">
    <source>
        <dbReference type="ARBA" id="ARBA00038171"/>
    </source>
</evidence>
<dbReference type="Gene3D" id="3.30.70.100">
    <property type="match status" value="1"/>
</dbReference>
<keyword evidence="3" id="KW-0187">Copper transport</keyword>
<organism evidence="13 14">
    <name type="scientific">Asbolus verrucosus</name>
    <name type="common">Desert ironclad beetle</name>
    <dbReference type="NCBI Taxonomy" id="1661398"/>
    <lineage>
        <taxon>Eukaryota</taxon>
        <taxon>Metazoa</taxon>
        <taxon>Ecdysozoa</taxon>
        <taxon>Arthropoda</taxon>
        <taxon>Hexapoda</taxon>
        <taxon>Insecta</taxon>
        <taxon>Pterygota</taxon>
        <taxon>Neoptera</taxon>
        <taxon>Endopterygota</taxon>
        <taxon>Coleoptera</taxon>
        <taxon>Polyphaga</taxon>
        <taxon>Cucujiformia</taxon>
        <taxon>Tenebrionidae</taxon>
        <taxon>Pimeliinae</taxon>
        <taxon>Asbolus</taxon>
    </lineage>
</organism>
<evidence type="ECO:0000256" key="6">
    <source>
        <dbReference type="ARBA" id="ARBA00023186"/>
    </source>
</evidence>
<dbReference type="GO" id="GO:0006825">
    <property type="term" value="P:copper ion transport"/>
    <property type="evidence" value="ECO:0007669"/>
    <property type="project" value="UniProtKB-KW"/>
</dbReference>
<evidence type="ECO:0000256" key="3">
    <source>
        <dbReference type="ARBA" id="ARBA00022796"/>
    </source>
</evidence>
<dbReference type="InterPro" id="IPR051881">
    <property type="entry name" value="Copper_transport_ATOX1-like"/>
</dbReference>
<keyword evidence="14" id="KW-1185">Reference proteome</keyword>